<organism evidence="3">
    <name type="scientific">Streptomyces tabacisoli</name>
    <dbReference type="NCBI Taxonomy" id="3156398"/>
    <lineage>
        <taxon>Bacteria</taxon>
        <taxon>Bacillati</taxon>
        <taxon>Actinomycetota</taxon>
        <taxon>Actinomycetes</taxon>
        <taxon>Kitasatosporales</taxon>
        <taxon>Streptomycetaceae</taxon>
        <taxon>Streptomyces</taxon>
    </lineage>
</organism>
<protein>
    <submittedName>
        <fullName evidence="3">ABC transporter substrate-binding protein</fullName>
    </submittedName>
</protein>
<gene>
    <name evidence="3" type="ORF">ABII15_05285</name>
</gene>
<dbReference type="CDD" id="cd08503">
    <property type="entry name" value="PBP2_NikA_DppA_OppA_like_17"/>
    <property type="match status" value="1"/>
</dbReference>
<evidence type="ECO:0000313" key="3">
    <source>
        <dbReference type="EMBL" id="XCJ69414.1"/>
    </source>
</evidence>
<dbReference type="PANTHER" id="PTHR30290">
    <property type="entry name" value="PERIPLASMIC BINDING COMPONENT OF ABC TRANSPORTER"/>
    <property type="match status" value="1"/>
</dbReference>
<dbReference type="GO" id="GO:1904680">
    <property type="term" value="F:peptide transmembrane transporter activity"/>
    <property type="evidence" value="ECO:0007669"/>
    <property type="project" value="TreeGrafter"/>
</dbReference>
<dbReference type="Gene3D" id="3.40.190.10">
    <property type="entry name" value="Periplasmic binding protein-like II"/>
    <property type="match status" value="1"/>
</dbReference>
<dbReference type="KEGG" id="stac:ABII15_05285"/>
<dbReference type="AlphaFoldDB" id="A0AAU8ILN1"/>
<dbReference type="GO" id="GO:0042597">
    <property type="term" value="C:periplasmic space"/>
    <property type="evidence" value="ECO:0007669"/>
    <property type="project" value="UniProtKB-ARBA"/>
</dbReference>
<dbReference type="GO" id="GO:0043190">
    <property type="term" value="C:ATP-binding cassette (ABC) transporter complex"/>
    <property type="evidence" value="ECO:0007669"/>
    <property type="project" value="InterPro"/>
</dbReference>
<dbReference type="Pfam" id="PF00496">
    <property type="entry name" value="SBP_bac_5"/>
    <property type="match status" value="1"/>
</dbReference>
<dbReference type="InterPro" id="IPR039424">
    <property type="entry name" value="SBP_5"/>
</dbReference>
<evidence type="ECO:0000259" key="2">
    <source>
        <dbReference type="Pfam" id="PF00496"/>
    </source>
</evidence>
<reference evidence="3" key="1">
    <citation type="submission" date="2024-06" db="EMBL/GenBank/DDBJ databases">
        <title>Streptomyces sp. strain HUAS MG91 genome sequences.</title>
        <authorList>
            <person name="Mo P."/>
        </authorList>
    </citation>
    <scope>NUCLEOTIDE SEQUENCE</scope>
    <source>
        <strain evidence="3">HUAS MG91</strain>
    </source>
</reference>
<feature type="region of interest" description="Disordered" evidence="1">
    <location>
        <begin position="48"/>
        <end position="81"/>
    </location>
</feature>
<sequence length="532" mass="58416">MSDSVSPPGDDVRVRSRGLSRRGVLRGGALLAGAVPAAGLLSACSRPTVAASNGKPRRGGTLRVGVSGGSAKDSLDPHSPLTYPDQSRVVNLFEPLFTHDADYRIRPLLAESLESSKDGKTWVVKLRKGIEFHNGKTLDANDVIATLRRVVDPKAPTAGAGSLEMLDAQGLKRENATTVRIPLKTPYALFEDLLAQYTLGIIPEDFDLKHPVGTGPFSYQSFKPGDRSTFRRFDGYWRRPAYLDEVVILDFADDTAKINALLSRQLDAIDNLPPAYIDMIKNQGGQVLISKTGSWNPITMRVDTAPFDDVRVRQAFRLIVDRPQMVDQALGGQGRVGNDMYAPLDVAYASQLPQRHQDLGRARSLLKAAGHENLSVELVTSSGIGAGSIEAAQLFAHQAKGAGVKVDVRITDAATFYGDRYLSWPLAQDYWITRNYVPQVDSGSLKSSPYNETHWNDPEFNSLMARARREFDADKRKELLQAAQKIEYDRGGHIVWGFKNQVDAYAANVTGFTPNANLPLSNYEFRNVSVSD</sequence>
<proteinExistence type="predicted"/>
<dbReference type="Gene3D" id="3.90.76.10">
    <property type="entry name" value="Dipeptide-binding Protein, Domain 1"/>
    <property type="match status" value="1"/>
</dbReference>
<dbReference type="RefSeq" id="WP_353941101.1">
    <property type="nucleotide sequence ID" value="NZ_CP159534.1"/>
</dbReference>
<dbReference type="EMBL" id="CP159534">
    <property type="protein sequence ID" value="XCJ69414.1"/>
    <property type="molecule type" value="Genomic_DNA"/>
</dbReference>
<accession>A0AAU8ILN1</accession>
<dbReference type="PIRSF" id="PIRSF002741">
    <property type="entry name" value="MppA"/>
    <property type="match status" value="1"/>
</dbReference>
<name>A0AAU8ILN1_9ACTN</name>
<dbReference type="PROSITE" id="PS51318">
    <property type="entry name" value="TAT"/>
    <property type="match status" value="1"/>
</dbReference>
<feature type="domain" description="Solute-binding protein family 5" evidence="2">
    <location>
        <begin position="105"/>
        <end position="440"/>
    </location>
</feature>
<dbReference type="InterPro" id="IPR006311">
    <property type="entry name" value="TAT_signal"/>
</dbReference>
<evidence type="ECO:0000256" key="1">
    <source>
        <dbReference type="SAM" id="MobiDB-lite"/>
    </source>
</evidence>
<dbReference type="Gene3D" id="3.10.105.10">
    <property type="entry name" value="Dipeptide-binding Protein, Domain 3"/>
    <property type="match status" value="1"/>
</dbReference>
<dbReference type="SUPFAM" id="SSF53850">
    <property type="entry name" value="Periplasmic binding protein-like II"/>
    <property type="match status" value="1"/>
</dbReference>
<dbReference type="InterPro" id="IPR030678">
    <property type="entry name" value="Peptide/Ni-bd"/>
</dbReference>
<dbReference type="InterPro" id="IPR000914">
    <property type="entry name" value="SBP_5_dom"/>
</dbReference>
<dbReference type="GO" id="GO:0015833">
    <property type="term" value="P:peptide transport"/>
    <property type="evidence" value="ECO:0007669"/>
    <property type="project" value="TreeGrafter"/>
</dbReference>